<dbReference type="PANTHER" id="PTHR42760">
    <property type="entry name" value="SHORT-CHAIN DEHYDROGENASES/REDUCTASES FAMILY MEMBER"/>
    <property type="match status" value="1"/>
</dbReference>
<gene>
    <name evidence="4" type="ORF">JD292_11710</name>
</gene>
<dbReference type="RefSeq" id="WP_200132926.1">
    <property type="nucleotide sequence ID" value="NZ_JAEHOI010000011.1"/>
</dbReference>
<sequence>MTDSSSPNPFSLAGTHTLITGGSRGLGNAAARAVARAGGAVTIVARSVDQARAAAADLAAFGATARAYPADVARLDQLQEIVDAVSEISPIHGVVHAAGIQLRKPAVEVTAEEFTQVQNVNVNAPYLLSTAVARTQIARGIAGSHVFIGSLNSSIALPNISPYAVSKTGLVGVARALSVEWAVHSIRSNIIGPGYFETEMTKKLLANPADYDRILARIPMRRLGDPSDVGNACVYLLSQASRYVTGTLHNVDGGWLGA</sequence>
<dbReference type="Gene3D" id="3.40.50.720">
    <property type="entry name" value="NAD(P)-binding Rossmann-like Domain"/>
    <property type="match status" value="1"/>
</dbReference>
<keyword evidence="2" id="KW-0560">Oxidoreductase</keyword>
<dbReference type="PANTHER" id="PTHR42760:SF5">
    <property type="entry name" value="2-DEHYDRO-3-DEOXY-D-GLUCONATE 5-DEHYDROGENASE"/>
    <property type="match status" value="1"/>
</dbReference>
<dbReference type="GO" id="GO:0016616">
    <property type="term" value="F:oxidoreductase activity, acting on the CH-OH group of donors, NAD or NADP as acceptor"/>
    <property type="evidence" value="ECO:0007669"/>
    <property type="project" value="TreeGrafter"/>
</dbReference>
<evidence type="ECO:0000313" key="5">
    <source>
        <dbReference type="Proteomes" id="UP000618733"/>
    </source>
</evidence>
<dbReference type="PROSITE" id="PS00061">
    <property type="entry name" value="ADH_SHORT"/>
    <property type="match status" value="1"/>
</dbReference>
<dbReference type="InterPro" id="IPR020904">
    <property type="entry name" value="Sc_DH/Rdtase_CS"/>
</dbReference>
<accession>A0A934QDX5</accession>
<comment type="caution">
    <text evidence="4">The sequence shown here is derived from an EMBL/GenBank/DDBJ whole genome shotgun (WGS) entry which is preliminary data.</text>
</comment>
<proteinExistence type="inferred from homology"/>
<dbReference type="FunFam" id="3.40.50.720:FF:000084">
    <property type="entry name" value="Short-chain dehydrogenase reductase"/>
    <property type="match status" value="1"/>
</dbReference>
<evidence type="ECO:0000313" key="4">
    <source>
        <dbReference type="EMBL" id="MBK0422738.1"/>
    </source>
</evidence>
<dbReference type="SUPFAM" id="SSF51735">
    <property type="entry name" value="NAD(P)-binding Rossmann-fold domains"/>
    <property type="match status" value="1"/>
</dbReference>
<organism evidence="4 5">
    <name type="scientific">Leucobacter edaphi</name>
    <dbReference type="NCBI Taxonomy" id="2796472"/>
    <lineage>
        <taxon>Bacteria</taxon>
        <taxon>Bacillati</taxon>
        <taxon>Actinomycetota</taxon>
        <taxon>Actinomycetes</taxon>
        <taxon>Micrococcales</taxon>
        <taxon>Microbacteriaceae</taxon>
        <taxon>Leucobacter</taxon>
    </lineage>
</organism>
<dbReference type="AlphaFoldDB" id="A0A934QDX5"/>
<evidence type="ECO:0000259" key="3">
    <source>
        <dbReference type="SMART" id="SM00822"/>
    </source>
</evidence>
<dbReference type="PRINTS" id="PR00081">
    <property type="entry name" value="GDHRDH"/>
</dbReference>
<dbReference type="InterPro" id="IPR057326">
    <property type="entry name" value="KR_dom"/>
</dbReference>
<feature type="domain" description="Ketoreductase" evidence="3">
    <location>
        <begin position="15"/>
        <end position="163"/>
    </location>
</feature>
<dbReference type="SMART" id="SM00822">
    <property type="entry name" value="PKS_KR"/>
    <property type="match status" value="1"/>
</dbReference>
<dbReference type="InterPro" id="IPR002347">
    <property type="entry name" value="SDR_fam"/>
</dbReference>
<evidence type="ECO:0000256" key="1">
    <source>
        <dbReference type="ARBA" id="ARBA00006484"/>
    </source>
</evidence>
<evidence type="ECO:0000256" key="2">
    <source>
        <dbReference type="ARBA" id="ARBA00023002"/>
    </source>
</evidence>
<name>A0A934QDX5_9MICO</name>
<keyword evidence="5" id="KW-1185">Reference proteome</keyword>
<comment type="similarity">
    <text evidence="1">Belongs to the short-chain dehydrogenases/reductases (SDR) family.</text>
</comment>
<dbReference type="Proteomes" id="UP000618733">
    <property type="component" value="Unassembled WGS sequence"/>
</dbReference>
<dbReference type="EMBL" id="JAEHOI010000011">
    <property type="protein sequence ID" value="MBK0422738.1"/>
    <property type="molecule type" value="Genomic_DNA"/>
</dbReference>
<dbReference type="Pfam" id="PF13561">
    <property type="entry name" value="adh_short_C2"/>
    <property type="match status" value="1"/>
</dbReference>
<dbReference type="InterPro" id="IPR036291">
    <property type="entry name" value="NAD(P)-bd_dom_sf"/>
</dbReference>
<protein>
    <submittedName>
        <fullName evidence="4">SDR family oxidoreductase</fullName>
    </submittedName>
</protein>
<reference evidence="4" key="1">
    <citation type="submission" date="2020-12" db="EMBL/GenBank/DDBJ databases">
        <title>Leucobacter sp. CAS2, isolated from Chromium sludge.</title>
        <authorList>
            <person name="Xu Z."/>
        </authorList>
    </citation>
    <scope>NUCLEOTIDE SEQUENCE</scope>
    <source>
        <strain evidence="4">CSA2</strain>
    </source>
</reference>